<gene>
    <name evidence="1" type="ORF">EJB06_09025</name>
</gene>
<organism evidence="1 2">
    <name type="scientific">Massilia atriviolacea</name>
    <dbReference type="NCBI Taxonomy" id="2495579"/>
    <lineage>
        <taxon>Bacteria</taxon>
        <taxon>Pseudomonadati</taxon>
        <taxon>Pseudomonadota</taxon>
        <taxon>Betaproteobacteria</taxon>
        <taxon>Burkholderiales</taxon>
        <taxon>Oxalobacteraceae</taxon>
        <taxon>Telluria group</taxon>
        <taxon>Massilia</taxon>
    </lineage>
</organism>
<protein>
    <submittedName>
        <fullName evidence="1">HPr-rel-A system PqqD family peptide chaperone</fullName>
    </submittedName>
</protein>
<dbReference type="RefSeq" id="WP_126073675.1">
    <property type="nucleotide sequence ID" value="NZ_CP051166.1"/>
</dbReference>
<dbReference type="AlphaFoldDB" id="A0A430HP69"/>
<dbReference type="InterPro" id="IPR027599">
    <property type="entry name" value="PqqD-rel_X"/>
</dbReference>
<dbReference type="Proteomes" id="UP000278085">
    <property type="component" value="Unassembled WGS sequence"/>
</dbReference>
<proteinExistence type="predicted"/>
<evidence type="ECO:0000313" key="1">
    <source>
        <dbReference type="EMBL" id="RSZ59304.1"/>
    </source>
</evidence>
<evidence type="ECO:0000313" key="2">
    <source>
        <dbReference type="Proteomes" id="UP000278085"/>
    </source>
</evidence>
<reference evidence="1 2" key="1">
    <citation type="submission" date="2018-12" db="EMBL/GenBank/DDBJ databases">
        <authorList>
            <person name="Yang E."/>
        </authorList>
    </citation>
    <scope>NUCLEOTIDE SEQUENCE [LARGE SCALE GENOMIC DNA]</scope>
    <source>
        <strain evidence="1 2">SOD</strain>
    </source>
</reference>
<dbReference type="OrthoDB" id="8563960at2"/>
<dbReference type="EMBL" id="RXLQ01000004">
    <property type="protein sequence ID" value="RSZ59304.1"/>
    <property type="molecule type" value="Genomic_DNA"/>
</dbReference>
<keyword evidence="2" id="KW-1185">Reference proteome</keyword>
<accession>A0A430HP69</accession>
<sequence>MPHAPSWHVLPGQRLQYREWDQEAVLFNDLSGDTHLLDADALALLLAVRDGAADLAALRLALGVDAADGTQADAALHALLAQLAAICLIEQRA</sequence>
<name>A0A430HP69_9BURK</name>
<dbReference type="NCBIfam" id="TIGR04353">
    <property type="entry name" value="PqqD_rel_X"/>
    <property type="match status" value="1"/>
</dbReference>
<comment type="caution">
    <text evidence="1">The sequence shown here is derived from an EMBL/GenBank/DDBJ whole genome shotgun (WGS) entry which is preliminary data.</text>
</comment>